<dbReference type="Proteomes" id="UP001148838">
    <property type="component" value="Unassembled WGS sequence"/>
</dbReference>
<gene>
    <name evidence="1" type="ORF">ANN_24737</name>
</gene>
<dbReference type="SUPFAM" id="SSF52266">
    <property type="entry name" value="SGNH hydrolase"/>
    <property type="match status" value="1"/>
</dbReference>
<sequence>MAGLCEGGNEPAGFLKAIFNCPNTDLKLISDNNKASLMSVLGRANKAFEWVEEQLGTRYVDSNSWLDDRDFRRDGVHLNQRGTAAMGALFARVAATTREDRSQQ</sequence>
<protein>
    <recommendedName>
        <fullName evidence="3">SGNH hydrolase-type esterase domain-containing protein</fullName>
    </recommendedName>
</protein>
<name>A0ABQ8RZF8_PERAM</name>
<dbReference type="EMBL" id="JAJSOF020000038">
    <property type="protein sequence ID" value="KAJ4427121.1"/>
    <property type="molecule type" value="Genomic_DNA"/>
</dbReference>
<reference evidence="1 2" key="1">
    <citation type="journal article" date="2022" name="Allergy">
        <title>Genome assembly and annotation of Periplaneta americana reveal a comprehensive cockroach allergen profile.</title>
        <authorList>
            <person name="Wang L."/>
            <person name="Xiong Q."/>
            <person name="Saelim N."/>
            <person name="Wang L."/>
            <person name="Nong W."/>
            <person name="Wan A.T."/>
            <person name="Shi M."/>
            <person name="Liu X."/>
            <person name="Cao Q."/>
            <person name="Hui J.H.L."/>
            <person name="Sookrung N."/>
            <person name="Leung T.F."/>
            <person name="Tungtrongchitr A."/>
            <person name="Tsui S.K.W."/>
        </authorList>
    </citation>
    <scope>NUCLEOTIDE SEQUENCE [LARGE SCALE GENOMIC DNA]</scope>
    <source>
        <strain evidence="1">PWHHKU_190912</strain>
    </source>
</reference>
<accession>A0ABQ8RZF8</accession>
<dbReference type="InterPro" id="IPR036514">
    <property type="entry name" value="SGNH_hydro_sf"/>
</dbReference>
<organism evidence="1 2">
    <name type="scientific">Periplaneta americana</name>
    <name type="common">American cockroach</name>
    <name type="synonym">Blatta americana</name>
    <dbReference type="NCBI Taxonomy" id="6978"/>
    <lineage>
        <taxon>Eukaryota</taxon>
        <taxon>Metazoa</taxon>
        <taxon>Ecdysozoa</taxon>
        <taxon>Arthropoda</taxon>
        <taxon>Hexapoda</taxon>
        <taxon>Insecta</taxon>
        <taxon>Pterygota</taxon>
        <taxon>Neoptera</taxon>
        <taxon>Polyneoptera</taxon>
        <taxon>Dictyoptera</taxon>
        <taxon>Blattodea</taxon>
        <taxon>Blattoidea</taxon>
        <taxon>Blattidae</taxon>
        <taxon>Blattinae</taxon>
        <taxon>Periplaneta</taxon>
    </lineage>
</organism>
<evidence type="ECO:0008006" key="3">
    <source>
        <dbReference type="Google" id="ProtNLM"/>
    </source>
</evidence>
<comment type="caution">
    <text evidence="1">The sequence shown here is derived from an EMBL/GenBank/DDBJ whole genome shotgun (WGS) entry which is preliminary data.</text>
</comment>
<evidence type="ECO:0000313" key="2">
    <source>
        <dbReference type="Proteomes" id="UP001148838"/>
    </source>
</evidence>
<dbReference type="Gene3D" id="3.40.50.1110">
    <property type="entry name" value="SGNH hydrolase"/>
    <property type="match status" value="1"/>
</dbReference>
<evidence type="ECO:0000313" key="1">
    <source>
        <dbReference type="EMBL" id="KAJ4427121.1"/>
    </source>
</evidence>
<proteinExistence type="predicted"/>
<keyword evidence="2" id="KW-1185">Reference proteome</keyword>